<name>A0A0D3EEH1_BRAOL</name>
<dbReference type="Gramene" id="Bo9g157250.1">
    <property type="protein sequence ID" value="Bo9g157250.1"/>
    <property type="gene ID" value="Bo9g157250"/>
</dbReference>
<evidence type="ECO:0000313" key="1">
    <source>
        <dbReference type="EnsemblPlants" id="Bo9g157250.1"/>
    </source>
</evidence>
<reference evidence="1" key="2">
    <citation type="submission" date="2015-03" db="UniProtKB">
        <authorList>
            <consortium name="EnsemblPlants"/>
        </authorList>
    </citation>
    <scope>IDENTIFICATION</scope>
</reference>
<dbReference type="AlphaFoldDB" id="A0A0D3EEH1"/>
<proteinExistence type="predicted"/>
<dbReference type="Proteomes" id="UP000032141">
    <property type="component" value="Chromosome C9"/>
</dbReference>
<sequence length="155" mass="17507">KSPVYGDLISKKPGISSASRSIVPAKPVSLLPNGKVIRRTCPSEGSNFMEKVMHLDVQALSLLMMQSVEFLFMMTRDFELLSMSGALEEVDRSLMTSFPKYLQRHSLRPCYHASMHIIMNDNLSELKEPVMARSVQCIMGNGKNHIAFKRIHRPN</sequence>
<evidence type="ECO:0000313" key="2">
    <source>
        <dbReference type="Proteomes" id="UP000032141"/>
    </source>
</evidence>
<reference evidence="1 2" key="1">
    <citation type="journal article" date="2014" name="Genome Biol.">
        <title>Transcriptome and methylome profiling reveals relics of genome dominance in the mesopolyploid Brassica oleracea.</title>
        <authorList>
            <person name="Parkin I.A."/>
            <person name="Koh C."/>
            <person name="Tang H."/>
            <person name="Robinson S.J."/>
            <person name="Kagale S."/>
            <person name="Clarke W.E."/>
            <person name="Town C.D."/>
            <person name="Nixon J."/>
            <person name="Krishnakumar V."/>
            <person name="Bidwell S.L."/>
            <person name="Denoeud F."/>
            <person name="Belcram H."/>
            <person name="Links M.G."/>
            <person name="Just J."/>
            <person name="Clarke C."/>
            <person name="Bender T."/>
            <person name="Huebert T."/>
            <person name="Mason A.S."/>
            <person name="Pires J.C."/>
            <person name="Barker G."/>
            <person name="Moore J."/>
            <person name="Walley P.G."/>
            <person name="Manoli S."/>
            <person name="Batley J."/>
            <person name="Edwards D."/>
            <person name="Nelson M.N."/>
            <person name="Wang X."/>
            <person name="Paterson A.H."/>
            <person name="King G."/>
            <person name="Bancroft I."/>
            <person name="Chalhoub B."/>
            <person name="Sharpe A.G."/>
        </authorList>
    </citation>
    <scope>NUCLEOTIDE SEQUENCE</scope>
    <source>
        <strain evidence="1 2">cv. TO1000</strain>
    </source>
</reference>
<dbReference type="HOGENOM" id="CLU_1761343_0_0_1"/>
<keyword evidence="2" id="KW-1185">Reference proteome</keyword>
<dbReference type="EnsemblPlants" id="Bo9g157250.1">
    <property type="protein sequence ID" value="Bo9g157250.1"/>
    <property type="gene ID" value="Bo9g157250"/>
</dbReference>
<accession>A0A0D3EEH1</accession>
<organism evidence="1 2">
    <name type="scientific">Brassica oleracea var. oleracea</name>
    <dbReference type="NCBI Taxonomy" id="109376"/>
    <lineage>
        <taxon>Eukaryota</taxon>
        <taxon>Viridiplantae</taxon>
        <taxon>Streptophyta</taxon>
        <taxon>Embryophyta</taxon>
        <taxon>Tracheophyta</taxon>
        <taxon>Spermatophyta</taxon>
        <taxon>Magnoliopsida</taxon>
        <taxon>eudicotyledons</taxon>
        <taxon>Gunneridae</taxon>
        <taxon>Pentapetalae</taxon>
        <taxon>rosids</taxon>
        <taxon>malvids</taxon>
        <taxon>Brassicales</taxon>
        <taxon>Brassicaceae</taxon>
        <taxon>Brassiceae</taxon>
        <taxon>Brassica</taxon>
    </lineage>
</organism>
<protein>
    <submittedName>
        <fullName evidence="1">Uncharacterized protein</fullName>
    </submittedName>
</protein>